<gene>
    <name evidence="2" type="ORF">HTAM1171_LOCUS682</name>
</gene>
<accession>A0A7S2DYK2</accession>
<evidence type="ECO:0000313" key="2">
    <source>
        <dbReference type="EMBL" id="CAD9468132.1"/>
    </source>
</evidence>
<feature type="transmembrane region" description="Helical" evidence="1">
    <location>
        <begin position="236"/>
        <end position="261"/>
    </location>
</feature>
<name>A0A7S2DYK2_9STRA</name>
<feature type="transmembrane region" description="Helical" evidence="1">
    <location>
        <begin position="169"/>
        <end position="192"/>
    </location>
</feature>
<sequence length="284" mass="31487">MAVIALILDDLLGGFVALISGIESSLSSTEIRAAYARFGTRFLVITALGYLIISATMMSLVPVAFILSMGPILGPIIFLAFCWIAFMVLLVLWVLGHFPKSLFTGSYGILRPFFSVNQISFLLTSLLVPMDCDKFMLFGIDIVCKEKGRDSKKIQSEYINPSLTKTLKLVCCNAMFAFVFRIAVNIMTLGLFGTWLDPVITSFLIGCQIVSVYNVRIRNASWKSHISWCYHHPLRIIGFSLPLQMVCGLFGWAGTVVWLGLGYSAAAPLVQDLIYEAIEREDIP</sequence>
<feature type="transmembrane region" description="Helical" evidence="1">
    <location>
        <begin position="72"/>
        <end position="95"/>
    </location>
</feature>
<reference evidence="2" key="1">
    <citation type="submission" date="2021-01" db="EMBL/GenBank/DDBJ databases">
        <authorList>
            <person name="Corre E."/>
            <person name="Pelletier E."/>
            <person name="Niang G."/>
            <person name="Scheremetjew M."/>
            <person name="Finn R."/>
            <person name="Kale V."/>
            <person name="Holt S."/>
            <person name="Cochrane G."/>
            <person name="Meng A."/>
            <person name="Brown T."/>
            <person name="Cohen L."/>
        </authorList>
    </citation>
    <scope>NUCLEOTIDE SEQUENCE</scope>
    <source>
        <strain evidence="2">CCMP826</strain>
    </source>
</reference>
<dbReference type="EMBL" id="HBGV01001121">
    <property type="protein sequence ID" value="CAD9468132.1"/>
    <property type="molecule type" value="Transcribed_RNA"/>
</dbReference>
<organism evidence="2">
    <name type="scientific">Helicotheca tamesis</name>
    <dbReference type="NCBI Taxonomy" id="374047"/>
    <lineage>
        <taxon>Eukaryota</taxon>
        <taxon>Sar</taxon>
        <taxon>Stramenopiles</taxon>
        <taxon>Ochrophyta</taxon>
        <taxon>Bacillariophyta</taxon>
        <taxon>Mediophyceae</taxon>
        <taxon>Lithodesmiophycidae</taxon>
        <taxon>Lithodesmiales</taxon>
        <taxon>Lithodesmiaceae</taxon>
        <taxon>Helicotheca</taxon>
    </lineage>
</organism>
<protein>
    <submittedName>
        <fullName evidence="2">Uncharacterized protein</fullName>
    </submittedName>
</protein>
<proteinExistence type="predicted"/>
<dbReference type="AlphaFoldDB" id="A0A7S2DYK2"/>
<feature type="transmembrane region" description="Helical" evidence="1">
    <location>
        <begin position="198"/>
        <end position="215"/>
    </location>
</feature>
<keyword evidence="1" id="KW-0812">Transmembrane</keyword>
<keyword evidence="1" id="KW-0472">Membrane</keyword>
<feature type="transmembrane region" description="Helical" evidence="1">
    <location>
        <begin position="42"/>
        <end position="66"/>
    </location>
</feature>
<evidence type="ECO:0000256" key="1">
    <source>
        <dbReference type="SAM" id="Phobius"/>
    </source>
</evidence>
<keyword evidence="1" id="KW-1133">Transmembrane helix</keyword>